<dbReference type="SUPFAM" id="SSF64518">
    <property type="entry name" value="Phase 1 flagellin"/>
    <property type="match status" value="1"/>
</dbReference>
<dbReference type="GO" id="GO:0005576">
    <property type="term" value="C:extracellular region"/>
    <property type="evidence" value="ECO:0007669"/>
    <property type="project" value="UniProtKB-SubCell"/>
</dbReference>
<dbReference type="InterPro" id="IPR010930">
    <property type="entry name" value="Flg_bb/hook_C_dom"/>
</dbReference>
<comment type="subcellular location">
    <subcellularLocation>
        <location evidence="1">Bacterial flagellum basal body</location>
    </subcellularLocation>
    <subcellularLocation>
        <location evidence="2">Secreted</location>
    </subcellularLocation>
</comment>
<dbReference type="PANTHER" id="PTHR30033">
    <property type="entry name" value="FLAGELLAR HOOK-ASSOCIATED PROTEIN 1"/>
    <property type="match status" value="1"/>
</dbReference>
<dbReference type="GO" id="GO:0009425">
    <property type="term" value="C:bacterial-type flagellum basal body"/>
    <property type="evidence" value="ECO:0007669"/>
    <property type="project" value="UniProtKB-SubCell"/>
</dbReference>
<evidence type="ECO:0000313" key="11">
    <source>
        <dbReference type="Proteomes" id="UP000190675"/>
    </source>
</evidence>
<evidence type="ECO:0000313" key="10">
    <source>
        <dbReference type="EMBL" id="SHH61862.1"/>
    </source>
</evidence>
<dbReference type="InterPro" id="IPR001444">
    <property type="entry name" value="Flag_bb_rod_N"/>
</dbReference>
<keyword evidence="10" id="KW-0966">Cell projection</keyword>
<gene>
    <name evidence="10" type="ORF">SAMN05444169_8387</name>
</gene>
<dbReference type="PRINTS" id="PR01005">
    <property type="entry name" value="FLGHOOKAP1"/>
</dbReference>
<dbReference type="EMBL" id="LT670818">
    <property type="protein sequence ID" value="SHH61862.1"/>
    <property type="molecule type" value="Genomic_DNA"/>
</dbReference>
<keyword evidence="6" id="KW-0975">Bacterial flagellum</keyword>
<dbReference type="Pfam" id="PF06429">
    <property type="entry name" value="Flg_bbr_C"/>
    <property type="match status" value="1"/>
</dbReference>
<sequence length="617" mass="63432">MSLGSALATAMSGLRANQAALSITSSNIANAQTPGYVSQSINQVEVATGDTGASVLVTGVNRQLNQFIQSQLRTETAGGAYADQMASVLTQLQSIYGAPGSAGSLETAYSNFTTALQALSTTSGSSSSQISAVTAAQTMAQQLNSTTQGIQTLRTNAEQDLNISVGQANAAMTQIANLNTQLQGLKPTDPTAATLMDQRDQAINKLSQLMDIKVSTTGNNQTSVYTSNGVELVGAQASQLSFNSQGTLSANSQWNSNPALSSVGTITCTLANGAKVDMIATNSISSGQIAADVTLRDKTLVQAQAQVDQLAASMSSALSDKTTAGTAVAGPPAGFSLDLSNTLPGNSISLTYTDAATKTQHQVSIVNVTDPAALPLQNAPNANPKQIGFDFSTMTSAQLNAALAGSNLQFNLSGSTLTVTNTLANSATVNAASVTKTASSLANGNLQFPLFTDGNSLYTGVFTGAGAQQTGLAGRITVNAALVADPSKFTVYNTSPLTNAGDTSRPDYLYSQLTTGTYTYSPQTGLGTAATPFKGTLSGFMQQFLSQQANASTSATQLQQGQDVVVSALQQKMNSTSGVNIDTEMSNLISIQNTYAANAHVMSVVQTMMTSLMQVQV</sequence>
<dbReference type="PANTHER" id="PTHR30033:SF1">
    <property type="entry name" value="FLAGELLAR HOOK-ASSOCIATED PROTEIN 1"/>
    <property type="match status" value="1"/>
</dbReference>
<organism evidence="10 11">
    <name type="scientific">Bradyrhizobium erythrophlei</name>
    <dbReference type="NCBI Taxonomy" id="1437360"/>
    <lineage>
        <taxon>Bacteria</taxon>
        <taxon>Pseudomonadati</taxon>
        <taxon>Pseudomonadota</taxon>
        <taxon>Alphaproteobacteria</taxon>
        <taxon>Hyphomicrobiales</taxon>
        <taxon>Nitrobacteraceae</taxon>
        <taxon>Bradyrhizobium</taxon>
    </lineage>
</organism>
<dbReference type="GO" id="GO:0009424">
    <property type="term" value="C:bacterial-type flagellum hook"/>
    <property type="evidence" value="ECO:0007669"/>
    <property type="project" value="InterPro"/>
</dbReference>
<dbReference type="Pfam" id="PF00460">
    <property type="entry name" value="Flg_bb_rod"/>
    <property type="match status" value="1"/>
</dbReference>
<comment type="similarity">
    <text evidence="3">Belongs to the flagella basal body rod proteins family.</text>
</comment>
<evidence type="ECO:0000256" key="2">
    <source>
        <dbReference type="ARBA" id="ARBA00004613"/>
    </source>
</evidence>
<evidence type="ECO:0000259" key="7">
    <source>
        <dbReference type="Pfam" id="PF00460"/>
    </source>
</evidence>
<evidence type="ECO:0000256" key="1">
    <source>
        <dbReference type="ARBA" id="ARBA00004117"/>
    </source>
</evidence>
<name>A0A1M5UFP0_9BRAD</name>
<feature type="domain" description="Flagellar hook-associated protein FlgK helical" evidence="9">
    <location>
        <begin position="89"/>
        <end position="331"/>
    </location>
</feature>
<evidence type="ECO:0000259" key="9">
    <source>
        <dbReference type="Pfam" id="PF22638"/>
    </source>
</evidence>
<proteinExistence type="inferred from homology"/>
<keyword evidence="10" id="KW-0282">Flagellum</keyword>
<evidence type="ECO:0000256" key="4">
    <source>
        <dbReference type="ARBA" id="ARBA00016244"/>
    </source>
</evidence>
<dbReference type="Proteomes" id="UP000190675">
    <property type="component" value="Chromosome I"/>
</dbReference>
<protein>
    <recommendedName>
        <fullName evidence="4">Flagellar hook-associated protein 1</fullName>
    </recommendedName>
</protein>
<dbReference type="Pfam" id="PF22638">
    <property type="entry name" value="FlgK_D1"/>
    <property type="match status" value="1"/>
</dbReference>
<feature type="domain" description="Flagellar basal body rod protein N-terminal" evidence="7">
    <location>
        <begin position="7"/>
        <end position="36"/>
    </location>
</feature>
<evidence type="ECO:0000256" key="6">
    <source>
        <dbReference type="ARBA" id="ARBA00023143"/>
    </source>
</evidence>
<accession>A0A1M5UFP0</accession>
<dbReference type="InterPro" id="IPR053927">
    <property type="entry name" value="FlgK_helical"/>
</dbReference>
<dbReference type="RefSeq" id="WP_079571771.1">
    <property type="nucleotide sequence ID" value="NZ_LT670818.1"/>
</dbReference>
<dbReference type="InterPro" id="IPR002371">
    <property type="entry name" value="FlgK"/>
</dbReference>
<evidence type="ECO:0000259" key="8">
    <source>
        <dbReference type="Pfam" id="PF06429"/>
    </source>
</evidence>
<evidence type="ECO:0000256" key="5">
    <source>
        <dbReference type="ARBA" id="ARBA00022525"/>
    </source>
</evidence>
<dbReference type="AlphaFoldDB" id="A0A1M5UFP0"/>
<feature type="domain" description="Flagellar basal-body/hook protein C-terminal" evidence="8">
    <location>
        <begin position="570"/>
        <end position="614"/>
    </location>
</feature>
<dbReference type="NCBIfam" id="TIGR02492">
    <property type="entry name" value="flgK_ends"/>
    <property type="match status" value="1"/>
</dbReference>
<dbReference type="GO" id="GO:0005198">
    <property type="term" value="F:structural molecule activity"/>
    <property type="evidence" value="ECO:0007669"/>
    <property type="project" value="InterPro"/>
</dbReference>
<keyword evidence="5" id="KW-0964">Secreted</keyword>
<dbReference type="OrthoDB" id="7181295at2"/>
<keyword evidence="10" id="KW-0969">Cilium</keyword>
<dbReference type="GO" id="GO:0044780">
    <property type="term" value="P:bacterial-type flagellum assembly"/>
    <property type="evidence" value="ECO:0007669"/>
    <property type="project" value="InterPro"/>
</dbReference>
<evidence type="ECO:0000256" key="3">
    <source>
        <dbReference type="ARBA" id="ARBA00009677"/>
    </source>
</evidence>
<reference evidence="10 11" key="1">
    <citation type="submission" date="2016-11" db="EMBL/GenBank/DDBJ databases">
        <authorList>
            <person name="Jaros S."/>
            <person name="Januszkiewicz K."/>
            <person name="Wedrychowicz H."/>
        </authorList>
    </citation>
    <scope>NUCLEOTIDE SEQUENCE [LARGE SCALE GENOMIC DNA]</scope>
    <source>
        <strain evidence="10 11">GAS242</strain>
    </source>
</reference>